<dbReference type="OMA" id="MVGTHPR"/>
<dbReference type="EMBL" id="BACD03000019">
    <property type="protein sequence ID" value="GAO49003.1"/>
    <property type="molecule type" value="Genomic_DNA"/>
</dbReference>
<keyword evidence="4 6" id="KW-0808">Transferase</keyword>
<reference evidence="10 11" key="1">
    <citation type="journal article" date="2011" name="J. Gen. Appl. Microbiol.">
        <title>Draft genome sequencing of the enigmatic yeast Saitoella complicata.</title>
        <authorList>
            <person name="Nishida H."/>
            <person name="Hamamoto M."/>
            <person name="Sugiyama J."/>
        </authorList>
    </citation>
    <scope>NUCLEOTIDE SEQUENCE [LARGE SCALE GENOMIC DNA]</scope>
    <source>
        <strain evidence="10 11">NRRL Y-17804</strain>
    </source>
</reference>
<dbReference type="HAMAP" id="MF_01116">
    <property type="entry name" value="TSR3"/>
    <property type="match status" value="1"/>
</dbReference>
<evidence type="ECO:0000256" key="4">
    <source>
        <dbReference type="ARBA" id="ARBA00022679"/>
    </source>
</evidence>
<dbReference type="GO" id="GO:0030490">
    <property type="term" value="P:maturation of SSU-rRNA"/>
    <property type="evidence" value="ECO:0007669"/>
    <property type="project" value="TreeGrafter"/>
</dbReference>
<evidence type="ECO:0000256" key="1">
    <source>
        <dbReference type="ARBA" id="ARBA00022490"/>
    </source>
</evidence>
<feature type="binding site" evidence="6">
    <location>
        <position position="155"/>
    </location>
    <ligand>
        <name>S-adenosyl-L-methionine</name>
        <dbReference type="ChEBI" id="CHEBI:59789"/>
    </ligand>
</feature>
<accession>A0A0E9NGR7</accession>
<dbReference type="Pfam" id="PF04034">
    <property type="entry name" value="Ribo_biogen_C"/>
    <property type="match status" value="1"/>
</dbReference>
<feature type="binding site" evidence="6">
    <location>
        <position position="117"/>
    </location>
    <ligand>
        <name>S-adenosyl-L-methionine</name>
        <dbReference type="ChEBI" id="CHEBI:59789"/>
    </ligand>
</feature>
<feature type="region of interest" description="Disordered" evidence="7">
    <location>
        <begin position="230"/>
        <end position="361"/>
    </location>
</feature>
<feature type="compositionally biased region" description="Acidic residues" evidence="7">
    <location>
        <begin position="329"/>
        <end position="355"/>
    </location>
</feature>
<feature type="domain" description="RNase L inhibitor RLI-like possible metal-binding" evidence="9">
    <location>
        <begin position="56"/>
        <end position="85"/>
    </location>
</feature>
<sequence>MPRACRQPQHRSGGKQTQSATGKSRRGRDQEYAESSHDLSAAHESSSAEAKMPPLGMWDFDQCDPRRCSGKKLSRLGLIRNLKVGTRFAGIVVTPSGKIPVSPADHEILLTGGAAVVEASWARLQELPMSRLTGRADRLLPYLIATNPVNYGRPWRLNCVEALAACFCIAGGEHGFEWAEKLLDNFSWGHAFFEVNGALLEKYRECGDAEDVKRVQEEWLEGLDKEYKDRREGKEEAWETGNMNRGQNANAGMLPPSDSEEEDESEEEEEVEYDHWGNVKLGNTAPEDDEDSEELEFDDEPDAEDDYETLKQAKNAREWENPNRKRQEESDDEEDDSEEEDSEDESDGEYDDDVVDAVPVDKVTEGVRRTLTIA</sequence>
<evidence type="ECO:0000256" key="7">
    <source>
        <dbReference type="SAM" id="MobiDB-lite"/>
    </source>
</evidence>
<dbReference type="GO" id="GO:0005634">
    <property type="term" value="C:nucleus"/>
    <property type="evidence" value="ECO:0007669"/>
    <property type="project" value="UniProtKB-SubCell"/>
</dbReference>
<dbReference type="RefSeq" id="XP_019024144.1">
    <property type="nucleotide sequence ID" value="XM_019169499.1"/>
</dbReference>
<dbReference type="Proteomes" id="UP000033140">
    <property type="component" value="Unassembled WGS sequence"/>
</dbReference>
<feature type="compositionally biased region" description="Polar residues" evidence="7">
    <location>
        <begin position="241"/>
        <end position="250"/>
    </location>
</feature>
<reference evidence="10 11" key="2">
    <citation type="journal article" date="2014" name="J. Gen. Appl. Microbiol.">
        <title>The early diverging ascomycetous budding yeast Saitoella complicata has three histone deacetylases belonging to the Clr6, Hos2, and Rpd3 lineages.</title>
        <authorList>
            <person name="Nishida H."/>
            <person name="Matsumoto T."/>
            <person name="Kondo S."/>
            <person name="Hamamoto M."/>
            <person name="Yoshikawa H."/>
        </authorList>
    </citation>
    <scope>NUCLEOTIDE SEQUENCE [LARGE SCALE GENOMIC DNA]</scope>
    <source>
        <strain evidence="10 11">NRRL Y-17804</strain>
    </source>
</reference>
<dbReference type="GO" id="GO:0005737">
    <property type="term" value="C:cytoplasm"/>
    <property type="evidence" value="ECO:0007669"/>
    <property type="project" value="UniProtKB-SubCell"/>
</dbReference>
<dbReference type="Pfam" id="PF04068">
    <property type="entry name" value="Fer4_RLI"/>
    <property type="match status" value="1"/>
</dbReference>
<keyword evidence="2 6" id="KW-0690">Ribosome biogenesis</keyword>
<evidence type="ECO:0000313" key="10">
    <source>
        <dbReference type="EMBL" id="GAO49003.1"/>
    </source>
</evidence>
<evidence type="ECO:0000256" key="3">
    <source>
        <dbReference type="ARBA" id="ARBA00022552"/>
    </source>
</evidence>
<dbReference type="EC" id="2.5.1.157" evidence="6"/>
<feature type="binding site" evidence="6">
    <location>
        <position position="69"/>
    </location>
    <ligand>
        <name>S-adenosyl-L-methionine</name>
        <dbReference type="ChEBI" id="CHEBI:59789"/>
    </ligand>
</feature>
<evidence type="ECO:0000259" key="8">
    <source>
        <dbReference type="Pfam" id="PF04034"/>
    </source>
</evidence>
<dbReference type="InterPro" id="IPR007177">
    <property type="entry name" value="Tsr3_C"/>
</dbReference>
<dbReference type="OrthoDB" id="10262062at2759"/>
<feature type="region of interest" description="Disordered" evidence="7">
    <location>
        <begin position="1"/>
        <end position="54"/>
    </location>
</feature>
<keyword evidence="5 6" id="KW-0949">S-adenosyl-L-methionine</keyword>
<dbReference type="STRING" id="698492.A0A0E9NGR7"/>
<feature type="compositionally biased region" description="Basic and acidic residues" evidence="7">
    <location>
        <begin position="27"/>
        <end position="41"/>
    </location>
</feature>
<evidence type="ECO:0000259" key="9">
    <source>
        <dbReference type="Pfam" id="PF04068"/>
    </source>
</evidence>
<dbReference type="AlphaFoldDB" id="A0A0E9NGR7"/>
<comment type="catalytic activity">
    <reaction evidence="6">
        <text>N(1)-methylpseudouridine(1191) in yeast 18S rRNA + S-adenosyl-L-methionine = N(1)-methyl-N(3)-[(3S)-3-amino-3-carboxypropyl]pseudouridine(1191) in yeast 18S rRNA + S-methyl-5'-thioadenosine + H(+)</text>
        <dbReference type="Rhea" id="RHEA:63300"/>
        <dbReference type="Rhea" id="RHEA-COMP:13852"/>
        <dbReference type="Rhea" id="RHEA-COMP:16309"/>
        <dbReference type="ChEBI" id="CHEBI:15378"/>
        <dbReference type="ChEBI" id="CHEBI:17509"/>
        <dbReference type="ChEBI" id="CHEBI:59789"/>
        <dbReference type="ChEBI" id="CHEBI:74890"/>
        <dbReference type="ChEBI" id="CHEBI:146234"/>
    </reaction>
</comment>
<evidence type="ECO:0000313" key="11">
    <source>
        <dbReference type="Proteomes" id="UP000033140"/>
    </source>
</evidence>
<evidence type="ECO:0000256" key="2">
    <source>
        <dbReference type="ARBA" id="ARBA00022517"/>
    </source>
</evidence>
<protein>
    <recommendedName>
        <fullName evidence="6">18S rRNA aminocarboxypropyltransferase</fullName>
        <ecNumber evidence="6">2.5.1.157</ecNumber>
    </recommendedName>
</protein>
<feature type="binding site" evidence="6">
    <location>
        <position position="140"/>
    </location>
    <ligand>
        <name>S-adenosyl-L-methionine</name>
        <dbReference type="ChEBI" id="CHEBI:59789"/>
    </ligand>
</feature>
<evidence type="ECO:0000256" key="6">
    <source>
        <dbReference type="HAMAP-Rule" id="MF_03146"/>
    </source>
</evidence>
<gene>
    <name evidence="6" type="primary">TSR3</name>
    <name evidence="10" type="ORF">G7K_3164-t1</name>
</gene>
<organism evidence="10 11">
    <name type="scientific">Saitoella complicata (strain BCRC 22490 / CBS 7301 / JCM 7358 / NBRC 10748 / NRRL Y-17804)</name>
    <dbReference type="NCBI Taxonomy" id="698492"/>
    <lineage>
        <taxon>Eukaryota</taxon>
        <taxon>Fungi</taxon>
        <taxon>Dikarya</taxon>
        <taxon>Ascomycota</taxon>
        <taxon>Taphrinomycotina</taxon>
        <taxon>Taphrinomycotina incertae sedis</taxon>
        <taxon>Saitoella</taxon>
    </lineage>
</organism>
<comment type="subcellular location">
    <subcellularLocation>
        <location evidence="6">Cytoplasm</location>
    </subcellularLocation>
    <subcellularLocation>
        <location evidence="6">Nucleus</location>
    </subcellularLocation>
</comment>
<feature type="compositionally biased region" description="Basic and acidic residues" evidence="7">
    <location>
        <begin position="308"/>
        <end position="328"/>
    </location>
</feature>
<feature type="compositionally biased region" description="Acidic residues" evidence="7">
    <location>
        <begin position="258"/>
        <end position="272"/>
    </location>
</feature>
<keyword evidence="6" id="KW-0539">Nucleus</keyword>
<dbReference type="GO" id="GO:0106388">
    <property type="term" value="F:rRNA small subunit aminocarboxypropyltransferase activity"/>
    <property type="evidence" value="ECO:0007669"/>
    <property type="project" value="UniProtKB-EC"/>
</dbReference>
<dbReference type="GO" id="GO:1904047">
    <property type="term" value="F:S-adenosyl-L-methionine binding"/>
    <property type="evidence" value="ECO:0007669"/>
    <property type="project" value="UniProtKB-UniRule"/>
</dbReference>
<keyword evidence="3 6" id="KW-0698">rRNA processing</keyword>
<comment type="function">
    <text evidence="6">Aminocarboxypropyltransferase that catalyzes the aminocarboxypropyl transfer on pseudouridine at position 1191 (Psi1191) in 18S rRNA. It constitutes the last step in biosynthesis of the hypermodified N1-methyl-N3-(3-amino-3-carboxypropyl) pseudouridine (m1acp3-Psi) conserved in eukaryotic 18S rRNA.</text>
</comment>
<feature type="compositionally biased region" description="Acidic residues" evidence="7">
    <location>
        <begin position="286"/>
        <end position="307"/>
    </location>
</feature>
<dbReference type="InterPro" id="IPR007209">
    <property type="entry name" value="RNaseL-inhib-like_metal-bd_dom"/>
</dbReference>
<dbReference type="InterPro" id="IPR022968">
    <property type="entry name" value="Tsr3-like"/>
</dbReference>
<dbReference type="GO" id="GO:0000455">
    <property type="term" value="P:enzyme-directed rRNA pseudouridine synthesis"/>
    <property type="evidence" value="ECO:0007669"/>
    <property type="project" value="UniProtKB-UniRule"/>
</dbReference>
<dbReference type="PANTHER" id="PTHR20426">
    <property type="entry name" value="RIBOSOME BIOGENESIS PROTEIN TSR3 HOMOLOG"/>
    <property type="match status" value="1"/>
</dbReference>
<dbReference type="PANTHER" id="PTHR20426:SF0">
    <property type="entry name" value="18S RRNA AMINOCARBOXYPROPYLTRANSFERASE"/>
    <property type="match status" value="1"/>
</dbReference>
<keyword evidence="1 6" id="KW-0963">Cytoplasm</keyword>
<keyword evidence="11" id="KW-1185">Reference proteome</keyword>
<evidence type="ECO:0000256" key="5">
    <source>
        <dbReference type="ARBA" id="ARBA00022691"/>
    </source>
</evidence>
<comment type="similarity">
    <text evidence="6">Belongs to the TDD superfamily. TSR3 family.</text>
</comment>
<name>A0A0E9NGR7_SAICN</name>
<comment type="catalytic activity">
    <reaction evidence="6">
        <text>an N(1)-methylpseudouridine in rRNA + S-adenosyl-L-methionine = N(1)-methyl-N(3)-[(3S)-3-amino-3-carboxypropyl]pseudouridine in rRNA + S-methyl-5'-thioadenosine + H(+)</text>
        <dbReference type="Rhea" id="RHEA:63296"/>
        <dbReference type="Rhea" id="RHEA-COMP:11634"/>
        <dbReference type="Rhea" id="RHEA-COMP:16310"/>
        <dbReference type="ChEBI" id="CHEBI:15378"/>
        <dbReference type="ChEBI" id="CHEBI:17509"/>
        <dbReference type="ChEBI" id="CHEBI:59789"/>
        <dbReference type="ChEBI" id="CHEBI:74890"/>
        <dbReference type="ChEBI" id="CHEBI:146234"/>
        <dbReference type="EC" id="2.5.1.157"/>
    </reaction>
</comment>
<reference evidence="10 11" key="3">
    <citation type="journal article" date="2015" name="Genome Announc.">
        <title>Draft Genome Sequence of the Archiascomycetous Yeast Saitoella complicata.</title>
        <authorList>
            <person name="Yamauchi K."/>
            <person name="Kondo S."/>
            <person name="Hamamoto M."/>
            <person name="Takahashi Y."/>
            <person name="Ogura Y."/>
            <person name="Hayashi T."/>
            <person name="Nishida H."/>
        </authorList>
    </citation>
    <scope>NUCLEOTIDE SEQUENCE [LARGE SCALE GENOMIC DNA]</scope>
    <source>
        <strain evidence="10 11">NRRL Y-17804</strain>
    </source>
</reference>
<feature type="domain" description="16S/18S rRNA aminocarboxypropyltransferase Tsr3 C-terminal" evidence="8">
    <location>
        <begin position="91"/>
        <end position="220"/>
    </location>
</feature>
<comment type="caution">
    <text evidence="10">The sequence shown here is derived from an EMBL/GenBank/DDBJ whole genome shotgun (WGS) entry which is preliminary data.</text>
</comment>
<proteinExistence type="inferred from homology"/>